<dbReference type="EMBL" id="BARU01033921">
    <property type="protein sequence ID" value="GAH72951.1"/>
    <property type="molecule type" value="Genomic_DNA"/>
</dbReference>
<reference evidence="1" key="1">
    <citation type="journal article" date="2014" name="Front. Microbiol.">
        <title>High frequency of phylogenetically diverse reductive dehalogenase-homologous genes in deep subseafloor sedimentary metagenomes.</title>
        <authorList>
            <person name="Kawai M."/>
            <person name="Futagami T."/>
            <person name="Toyoda A."/>
            <person name="Takaki Y."/>
            <person name="Nishi S."/>
            <person name="Hori S."/>
            <person name="Arai W."/>
            <person name="Tsubouchi T."/>
            <person name="Morono Y."/>
            <person name="Uchiyama I."/>
            <person name="Ito T."/>
            <person name="Fujiyama A."/>
            <person name="Inagaki F."/>
            <person name="Takami H."/>
        </authorList>
    </citation>
    <scope>NUCLEOTIDE SEQUENCE</scope>
    <source>
        <strain evidence="1">Expedition CK06-06</strain>
    </source>
</reference>
<organism evidence="1">
    <name type="scientific">marine sediment metagenome</name>
    <dbReference type="NCBI Taxonomy" id="412755"/>
    <lineage>
        <taxon>unclassified sequences</taxon>
        <taxon>metagenomes</taxon>
        <taxon>ecological metagenomes</taxon>
    </lineage>
</organism>
<protein>
    <submittedName>
        <fullName evidence="1">Uncharacterized protein</fullName>
    </submittedName>
</protein>
<proteinExistence type="predicted"/>
<name>X1HS49_9ZZZZ</name>
<evidence type="ECO:0000313" key="1">
    <source>
        <dbReference type="EMBL" id="GAH72951.1"/>
    </source>
</evidence>
<gene>
    <name evidence="1" type="ORF">S03H2_53298</name>
</gene>
<dbReference type="AlphaFoldDB" id="X1HS49"/>
<sequence>LREHAPEYRRKDITGILIDEEPMGGGFVNYRAKVAYTKVVEEQV</sequence>
<comment type="caution">
    <text evidence="1">The sequence shown here is derived from an EMBL/GenBank/DDBJ whole genome shotgun (WGS) entry which is preliminary data.</text>
</comment>
<feature type="non-terminal residue" evidence="1">
    <location>
        <position position="1"/>
    </location>
</feature>
<accession>X1HS49</accession>